<name>A0A420J4R8_9PEZI</name>
<keyword evidence="1" id="KW-0472">Membrane</keyword>
<feature type="non-terminal residue" evidence="2">
    <location>
        <position position="1"/>
    </location>
</feature>
<evidence type="ECO:0000313" key="2">
    <source>
        <dbReference type="EMBL" id="RKF81768.1"/>
    </source>
</evidence>
<keyword evidence="1" id="KW-0812">Transmembrane</keyword>
<feature type="transmembrane region" description="Helical" evidence="1">
    <location>
        <begin position="57"/>
        <end position="82"/>
    </location>
</feature>
<proteinExistence type="predicted"/>
<gene>
    <name evidence="2" type="ORF">GcM1_179019</name>
</gene>
<protein>
    <submittedName>
        <fullName evidence="2">Uncharacterized protein</fullName>
    </submittedName>
</protein>
<reference evidence="2 3" key="1">
    <citation type="journal article" date="2018" name="BMC Genomics">
        <title>Comparative genome analyses reveal sequence features reflecting distinct modes of host-adaptation between dicot and monocot powdery mildew.</title>
        <authorList>
            <person name="Wu Y."/>
            <person name="Ma X."/>
            <person name="Pan Z."/>
            <person name="Kale S.D."/>
            <person name="Song Y."/>
            <person name="King H."/>
            <person name="Zhang Q."/>
            <person name="Presley C."/>
            <person name="Deng X."/>
            <person name="Wei C.I."/>
            <person name="Xiao S."/>
        </authorList>
    </citation>
    <scope>NUCLEOTIDE SEQUENCE [LARGE SCALE GENOMIC DNA]</scope>
    <source>
        <strain evidence="2">UMSG1</strain>
    </source>
</reference>
<feature type="transmembrane region" description="Helical" evidence="1">
    <location>
        <begin position="16"/>
        <end position="37"/>
    </location>
</feature>
<keyword evidence="1" id="KW-1133">Transmembrane helix</keyword>
<accession>A0A420J4R8</accession>
<dbReference type="Proteomes" id="UP000285326">
    <property type="component" value="Unassembled WGS sequence"/>
</dbReference>
<dbReference type="EMBL" id="MCBS01017910">
    <property type="protein sequence ID" value="RKF81768.1"/>
    <property type="molecule type" value="Genomic_DNA"/>
</dbReference>
<comment type="caution">
    <text evidence="2">The sequence shown here is derived from an EMBL/GenBank/DDBJ whole genome shotgun (WGS) entry which is preliminary data.</text>
</comment>
<evidence type="ECO:0000313" key="3">
    <source>
        <dbReference type="Proteomes" id="UP000285326"/>
    </source>
</evidence>
<sequence length="196" mass="22308">YPAQILIYHAGTGRTVFLGCLKLTTIFICGFFSLVVVPKHILAEKKVPWVTCTMSRLVAISGIVPMFFVAYVTGPFVTYIHLRIPAFARNSKEMIIRFSKSPPKETELDFTTMNFFGKPQVARVKLNDIYITRQRLGMVNFLRNTAQINKNRSWWKGKAICKFGVHGKETGGFLHGEVWKLIKKSIEKNKSTSTFP</sequence>
<dbReference type="AlphaFoldDB" id="A0A420J4R8"/>
<organism evidence="2 3">
    <name type="scientific">Golovinomyces cichoracearum</name>
    <dbReference type="NCBI Taxonomy" id="62708"/>
    <lineage>
        <taxon>Eukaryota</taxon>
        <taxon>Fungi</taxon>
        <taxon>Dikarya</taxon>
        <taxon>Ascomycota</taxon>
        <taxon>Pezizomycotina</taxon>
        <taxon>Leotiomycetes</taxon>
        <taxon>Erysiphales</taxon>
        <taxon>Erysiphaceae</taxon>
        <taxon>Golovinomyces</taxon>
    </lineage>
</organism>
<evidence type="ECO:0000256" key="1">
    <source>
        <dbReference type="SAM" id="Phobius"/>
    </source>
</evidence>